<evidence type="ECO:0000259" key="1">
    <source>
        <dbReference type="PROSITE" id="PS51464"/>
    </source>
</evidence>
<keyword evidence="2" id="KW-0808">Transferase</keyword>
<sequence>MHSEGILAGELQHGPLALIDENMPVILIMTKDSLYPKVQSALQQVSARKGQPIIICNDDDDSLSAEYKTIPVPGIVDCLQGILTIIPLQILSYHLAVMHGVDVDFPRNLAKSVTVE</sequence>
<dbReference type="Proteomes" id="UP001479436">
    <property type="component" value="Unassembled WGS sequence"/>
</dbReference>
<dbReference type="InterPro" id="IPR035490">
    <property type="entry name" value="GlmS/FrlB_SIS"/>
</dbReference>
<name>A0ABR2WKF6_9FUNG</name>
<dbReference type="PROSITE" id="PS51464">
    <property type="entry name" value="SIS"/>
    <property type="match status" value="1"/>
</dbReference>
<keyword evidence="3" id="KW-1185">Reference proteome</keyword>
<dbReference type="CDD" id="cd05009">
    <property type="entry name" value="SIS_GlmS_GlmD_2"/>
    <property type="match status" value="1"/>
</dbReference>
<comment type="caution">
    <text evidence="2">The sequence shown here is derived from an EMBL/GenBank/DDBJ whole genome shotgun (WGS) entry which is preliminary data.</text>
</comment>
<accession>A0ABR2WKF6</accession>
<proteinExistence type="predicted"/>
<dbReference type="SUPFAM" id="SSF53697">
    <property type="entry name" value="SIS domain"/>
    <property type="match status" value="1"/>
</dbReference>
<dbReference type="PANTHER" id="PTHR10937:SF0">
    <property type="entry name" value="GLUTAMINE--FRUCTOSE-6-PHOSPHATE TRANSAMINASE (ISOMERIZING)"/>
    <property type="match status" value="1"/>
</dbReference>
<gene>
    <name evidence="2" type="primary">GFA1_10</name>
    <name evidence="2" type="ORF">K7432_012723</name>
</gene>
<dbReference type="Gene3D" id="3.40.50.10490">
    <property type="entry name" value="Glucose-6-phosphate isomerase like protein, domain 1"/>
    <property type="match status" value="1"/>
</dbReference>
<dbReference type="PANTHER" id="PTHR10937">
    <property type="entry name" value="GLUCOSAMINE--FRUCTOSE-6-PHOSPHATE AMINOTRANSFERASE, ISOMERIZING"/>
    <property type="match status" value="1"/>
</dbReference>
<evidence type="ECO:0000313" key="3">
    <source>
        <dbReference type="Proteomes" id="UP001479436"/>
    </source>
</evidence>
<reference evidence="2 3" key="1">
    <citation type="submission" date="2023-04" db="EMBL/GenBank/DDBJ databases">
        <title>Genome of Basidiobolus ranarum AG-B5.</title>
        <authorList>
            <person name="Stajich J.E."/>
            <person name="Carter-House D."/>
            <person name="Gryganskyi A."/>
        </authorList>
    </citation>
    <scope>NUCLEOTIDE SEQUENCE [LARGE SCALE GENOMIC DNA]</scope>
    <source>
        <strain evidence="2 3">AG-B5</strain>
    </source>
</reference>
<dbReference type="EMBL" id="JASJQH010001144">
    <property type="protein sequence ID" value="KAK9761966.1"/>
    <property type="molecule type" value="Genomic_DNA"/>
</dbReference>
<protein>
    <submittedName>
        <fullName evidence="2">Glutamine--fructose-6-phosphate transaminase (Isomerizing)</fullName>
        <ecNumber evidence="2">2.6.1.16</ecNumber>
    </submittedName>
</protein>
<dbReference type="Pfam" id="PF01380">
    <property type="entry name" value="SIS"/>
    <property type="match status" value="1"/>
</dbReference>
<organism evidence="2 3">
    <name type="scientific">Basidiobolus ranarum</name>
    <dbReference type="NCBI Taxonomy" id="34480"/>
    <lineage>
        <taxon>Eukaryota</taxon>
        <taxon>Fungi</taxon>
        <taxon>Fungi incertae sedis</taxon>
        <taxon>Zoopagomycota</taxon>
        <taxon>Entomophthoromycotina</taxon>
        <taxon>Basidiobolomycetes</taxon>
        <taxon>Basidiobolales</taxon>
        <taxon>Basidiobolaceae</taxon>
        <taxon>Basidiobolus</taxon>
    </lineage>
</organism>
<evidence type="ECO:0000313" key="2">
    <source>
        <dbReference type="EMBL" id="KAK9761966.1"/>
    </source>
</evidence>
<dbReference type="InterPro" id="IPR001347">
    <property type="entry name" value="SIS_dom"/>
</dbReference>
<dbReference type="GO" id="GO:0004360">
    <property type="term" value="F:glutamine-fructose-6-phosphate transaminase (isomerizing) activity"/>
    <property type="evidence" value="ECO:0007669"/>
    <property type="project" value="UniProtKB-EC"/>
</dbReference>
<dbReference type="EC" id="2.6.1.16" evidence="2"/>
<dbReference type="InterPro" id="IPR046348">
    <property type="entry name" value="SIS_dom_sf"/>
</dbReference>
<feature type="domain" description="SIS" evidence="1">
    <location>
        <begin position="1"/>
        <end position="106"/>
    </location>
</feature>
<keyword evidence="2" id="KW-0032">Aminotransferase</keyword>